<sequence length="356" mass="41917">MDPKVSIIILNWNGWRDTIECLESLYRINYDNYNVIVIDNNSEDESIEKIKQYCNGEIEVNSKFFKYSKENKPIKVFELTEDKARNGKFLDKEKYEQLNPNRRLILIKNKDNYGFAGGNNVGIKFALNVLNPKYVLLLNNDTVVDKDFLIEMVKVAESDERIGVVGPKVYFYSEPNKIQTVGVSVKKNPFNIVNIWNYNMIGYGEIDNGQYDVIKQIDSLVGCCILVKTKAINEFGLLDEKFFLYHEESDWLFRISKKYLMYCTPLSKIWHKYSASSGGEFSPTVVYYTTRNSVIFAKKHNNFFNYLLFLIWFLTYKHARRFINFVFLKRKPYLLKYYYKGILDGIIGKYGKRDLR</sequence>
<dbReference type="AlphaFoldDB" id="F6BAX5"/>
<proteinExistence type="inferred from homology"/>
<keyword evidence="2" id="KW-0328">Glycosyltransferase</keyword>
<dbReference type="Pfam" id="PF00535">
    <property type="entry name" value="Glycos_transf_2"/>
    <property type="match status" value="2"/>
</dbReference>
<reference evidence="5 6" key="1">
    <citation type="submission" date="2011-05" db="EMBL/GenBank/DDBJ databases">
        <title>Complete sequence of Methanotorris igneus Kol 5.</title>
        <authorList>
            <consortium name="US DOE Joint Genome Institute"/>
            <person name="Lucas S."/>
            <person name="Han J."/>
            <person name="Lapidus A."/>
            <person name="Cheng J.-F."/>
            <person name="Goodwin L."/>
            <person name="Pitluck S."/>
            <person name="Peters L."/>
            <person name="Mikhailova N."/>
            <person name="Chertkov O."/>
            <person name="Han C."/>
            <person name="Tapia R."/>
            <person name="Land M."/>
            <person name="Hauser L."/>
            <person name="Kyrpides N."/>
            <person name="Ivanova N."/>
            <person name="Pagani I."/>
            <person name="Sieprawska-Lupa M."/>
            <person name="Whitman W."/>
            <person name="Woyke T."/>
        </authorList>
    </citation>
    <scope>NUCLEOTIDE SEQUENCE [LARGE SCALE GENOMIC DNA]</scope>
    <source>
        <strain evidence="6">DSM 5666 / JCM 11834 / Kol 5</strain>
    </source>
</reference>
<evidence type="ECO:0000313" key="6">
    <source>
        <dbReference type="Proteomes" id="UP000009227"/>
    </source>
</evidence>
<evidence type="ECO:0000256" key="2">
    <source>
        <dbReference type="ARBA" id="ARBA00022676"/>
    </source>
</evidence>
<evidence type="ECO:0000313" key="5">
    <source>
        <dbReference type="EMBL" id="AEF97062.1"/>
    </source>
</evidence>
<dbReference type="GeneID" id="10644401"/>
<keyword evidence="6" id="KW-1185">Reference proteome</keyword>
<dbReference type="RefSeq" id="WP_013799656.1">
    <property type="nucleotide sequence ID" value="NC_015562.1"/>
</dbReference>
<dbReference type="InterPro" id="IPR001173">
    <property type="entry name" value="Glyco_trans_2-like"/>
</dbReference>
<keyword evidence="3 5" id="KW-0808">Transferase</keyword>
<dbReference type="STRING" id="880724.Metig_1528"/>
<evidence type="ECO:0000259" key="4">
    <source>
        <dbReference type="Pfam" id="PF00535"/>
    </source>
</evidence>
<feature type="domain" description="Glycosyltransferase 2-like" evidence="4">
    <location>
        <begin position="6"/>
        <end position="61"/>
    </location>
</feature>
<organism evidence="6">
    <name type="scientific">Methanotorris igneus (strain DSM 5666 / JCM 11834 / Kol 5)</name>
    <dbReference type="NCBI Taxonomy" id="880724"/>
    <lineage>
        <taxon>Archaea</taxon>
        <taxon>Methanobacteriati</taxon>
        <taxon>Methanobacteriota</taxon>
        <taxon>Methanomada group</taxon>
        <taxon>Methanococci</taxon>
        <taxon>Methanococcales</taxon>
        <taxon>Methanocaldococcaceae</taxon>
        <taxon>Methanotorris</taxon>
    </lineage>
</organism>
<dbReference type="OrthoDB" id="46222at2157"/>
<accession>F6BAX5</accession>
<dbReference type="PANTHER" id="PTHR43179:SF12">
    <property type="entry name" value="GALACTOFURANOSYLTRANSFERASE GLFT2"/>
    <property type="match status" value="1"/>
</dbReference>
<dbReference type="GO" id="GO:0016757">
    <property type="term" value="F:glycosyltransferase activity"/>
    <property type="evidence" value="ECO:0007669"/>
    <property type="project" value="UniProtKB-KW"/>
</dbReference>
<name>F6BAX5_METIK</name>
<gene>
    <name evidence="5" type="ordered locus">Metig_1528</name>
</gene>
<dbReference type="KEGG" id="mig:Metig_1528"/>
<feature type="domain" description="Glycosyltransferase 2-like" evidence="4">
    <location>
        <begin position="95"/>
        <end position="182"/>
    </location>
</feature>
<dbReference type="HOGENOM" id="CLU_023845_4_1_2"/>
<dbReference type="Gene3D" id="3.90.550.10">
    <property type="entry name" value="Spore Coat Polysaccharide Biosynthesis Protein SpsA, Chain A"/>
    <property type="match status" value="1"/>
</dbReference>
<dbReference type="CDD" id="cd04186">
    <property type="entry name" value="GT_2_like_c"/>
    <property type="match status" value="1"/>
</dbReference>
<dbReference type="SUPFAM" id="SSF53448">
    <property type="entry name" value="Nucleotide-diphospho-sugar transferases"/>
    <property type="match status" value="1"/>
</dbReference>
<dbReference type="PANTHER" id="PTHR43179">
    <property type="entry name" value="RHAMNOSYLTRANSFERASE WBBL"/>
    <property type="match status" value="1"/>
</dbReference>
<dbReference type="EMBL" id="CP002737">
    <property type="protein sequence ID" value="AEF97062.1"/>
    <property type="molecule type" value="Genomic_DNA"/>
</dbReference>
<evidence type="ECO:0000256" key="3">
    <source>
        <dbReference type="ARBA" id="ARBA00022679"/>
    </source>
</evidence>
<comment type="similarity">
    <text evidence="1">Belongs to the glycosyltransferase 2 family.</text>
</comment>
<dbReference type="Proteomes" id="UP000009227">
    <property type="component" value="Chromosome"/>
</dbReference>
<evidence type="ECO:0000256" key="1">
    <source>
        <dbReference type="ARBA" id="ARBA00006739"/>
    </source>
</evidence>
<dbReference type="InterPro" id="IPR029044">
    <property type="entry name" value="Nucleotide-diphossugar_trans"/>
</dbReference>
<protein>
    <submittedName>
        <fullName evidence="5">Glycosyl transferase family 2</fullName>
    </submittedName>
</protein>